<dbReference type="EMBL" id="KT342856">
    <property type="protein sequence ID" value="ANA08046.1"/>
    <property type="molecule type" value="Genomic_DNA"/>
</dbReference>
<proteinExistence type="predicted"/>
<evidence type="ECO:0000313" key="1">
    <source>
        <dbReference type="EMBL" id="ANA08046.1"/>
    </source>
</evidence>
<organism evidence="1">
    <name type="scientific">uncultured bacterium 5G4</name>
    <dbReference type="NCBI Taxonomy" id="1701326"/>
    <lineage>
        <taxon>Bacteria</taxon>
        <taxon>environmental samples</taxon>
    </lineage>
</organism>
<accession>A0A166H323</accession>
<name>A0A166H323_9BACT</name>
<keyword evidence="1" id="KW-0378">Hydrolase</keyword>
<dbReference type="AlphaFoldDB" id="A0A166H323"/>
<dbReference type="GO" id="GO:0016787">
    <property type="term" value="F:hydrolase activity"/>
    <property type="evidence" value="ECO:0007669"/>
    <property type="project" value="UniProtKB-KW"/>
</dbReference>
<gene>
    <name evidence="1" type="ORF">5G4_017</name>
</gene>
<reference evidence="1" key="1">
    <citation type="submission" date="2015-07" db="EMBL/GenBank/DDBJ databases">
        <title>Exploring the genomic information of specific uncultured soil bacteria through a new metagenomic library-based strategy.</title>
        <authorList>
            <person name="Liu Y."/>
            <person name="Zhang R."/>
        </authorList>
    </citation>
    <scope>NUCLEOTIDE SEQUENCE</scope>
</reference>
<sequence length="52" mass="5962">MTLLLSDGRSNLEMGFALRCFQRLSRPDLATRQCPWQNNRYTSGPSIPVLSY</sequence>
<protein>
    <submittedName>
        <fullName evidence="1">Cell wall-associated hydrolase</fullName>
    </submittedName>
</protein>